<feature type="coiled-coil region" evidence="1">
    <location>
        <begin position="376"/>
        <end position="406"/>
    </location>
</feature>
<keyword evidence="4" id="KW-1185">Reference proteome</keyword>
<organism evidence="3 4">
    <name type="scientific">Hesseltinella vesiculosa</name>
    <dbReference type="NCBI Taxonomy" id="101127"/>
    <lineage>
        <taxon>Eukaryota</taxon>
        <taxon>Fungi</taxon>
        <taxon>Fungi incertae sedis</taxon>
        <taxon>Mucoromycota</taxon>
        <taxon>Mucoromycotina</taxon>
        <taxon>Mucoromycetes</taxon>
        <taxon>Mucorales</taxon>
        <taxon>Cunninghamellaceae</taxon>
        <taxon>Hesseltinella</taxon>
    </lineage>
</organism>
<evidence type="ECO:0000256" key="1">
    <source>
        <dbReference type="SAM" id="Coils"/>
    </source>
</evidence>
<dbReference type="EMBL" id="MCGT01000056">
    <property type="protein sequence ID" value="ORX43343.1"/>
    <property type="molecule type" value="Genomic_DNA"/>
</dbReference>
<proteinExistence type="predicted"/>
<evidence type="ECO:0000313" key="4">
    <source>
        <dbReference type="Proteomes" id="UP000242146"/>
    </source>
</evidence>
<feature type="compositionally biased region" description="Polar residues" evidence="2">
    <location>
        <begin position="115"/>
        <end position="132"/>
    </location>
</feature>
<evidence type="ECO:0000256" key="2">
    <source>
        <dbReference type="SAM" id="MobiDB-lite"/>
    </source>
</evidence>
<reference evidence="3 4" key="1">
    <citation type="submission" date="2016-07" db="EMBL/GenBank/DDBJ databases">
        <title>Pervasive Adenine N6-methylation of Active Genes in Fungi.</title>
        <authorList>
            <consortium name="DOE Joint Genome Institute"/>
            <person name="Mondo S.J."/>
            <person name="Dannebaum R.O."/>
            <person name="Kuo R.C."/>
            <person name="Labutti K."/>
            <person name="Haridas S."/>
            <person name="Kuo A."/>
            <person name="Salamov A."/>
            <person name="Ahrendt S.R."/>
            <person name="Lipzen A."/>
            <person name="Sullivan W."/>
            <person name="Andreopoulos W.B."/>
            <person name="Clum A."/>
            <person name="Lindquist E."/>
            <person name="Daum C."/>
            <person name="Ramamoorthy G.K."/>
            <person name="Gryganskyi A."/>
            <person name="Culley D."/>
            <person name="Magnuson J.K."/>
            <person name="James T.Y."/>
            <person name="O'Malley M.A."/>
            <person name="Stajich J.E."/>
            <person name="Spatafora J.W."/>
            <person name="Visel A."/>
            <person name="Grigoriev I.V."/>
        </authorList>
    </citation>
    <scope>NUCLEOTIDE SEQUENCE [LARGE SCALE GENOMIC DNA]</scope>
    <source>
        <strain evidence="3 4">NRRL 3301</strain>
    </source>
</reference>
<protein>
    <submittedName>
        <fullName evidence="3">Uncharacterized protein</fullName>
    </submittedName>
</protein>
<dbReference type="AlphaFoldDB" id="A0A1X2G322"/>
<name>A0A1X2G322_9FUNG</name>
<dbReference type="OrthoDB" id="2289268at2759"/>
<dbReference type="Proteomes" id="UP000242146">
    <property type="component" value="Unassembled WGS sequence"/>
</dbReference>
<feature type="compositionally biased region" description="Basic and acidic residues" evidence="2">
    <location>
        <begin position="102"/>
        <end position="114"/>
    </location>
</feature>
<gene>
    <name evidence="3" type="ORF">DM01DRAFT_1350049</name>
</gene>
<sequence length="586" mass="66507">MLRYVIRLLLRLHLAPTREQRYHAAKANFSKLKTAKREADKQSKSKQLKGQWNNARNAMRKQQWELNKKDSMNKLSDHQRQKYHARIDYLRGVVDMLKKEREGLKEEDGQRIQLKESTTVPDQSKKGSSQQKVNEDAGEQEVLEELAVADHLDATSYELDDAALTLTHGDISARRLGSLQGLLTRIIMTEVTNTLTDDVLTRYSKSLDLSQHECCVLKLLYKHIKPFVISENPSYCRVNFLFWGNHLLRFCGYVDFTMQYCSTVSAGSLYSLSLDAATIFELFSKALGIKRDHAIPSAMEARHHKEQVFSCLFDMPVIHANCKKNGITFIHRVDINAANDVSLQGFTNKPRQTSVYEKRLKQSHGSFQPPPTHHTLDTLKVDITNAKKERDRLAKIKREATNALAKHRQVMKTANTAQPPMSQLPPNPLPVGQSEQRGVLLVHLASSSHQEDTPTSQKYMNMKAEHSLKRAAQKSTQDAHAVQDQLAEMRTIRFALQKLQKTGTVEEDSRNVSLTMSTRDLMISGIDCGVVTLATTVAHSVPELQSVNVGHFVKLRKPTKITARDLSWKIGSWQFSKRLKHDKAKA</sequence>
<evidence type="ECO:0000313" key="3">
    <source>
        <dbReference type="EMBL" id="ORX43343.1"/>
    </source>
</evidence>
<keyword evidence="1" id="KW-0175">Coiled coil</keyword>
<dbReference type="STRING" id="101127.A0A1X2G322"/>
<feature type="region of interest" description="Disordered" evidence="2">
    <location>
        <begin position="33"/>
        <end position="56"/>
    </location>
</feature>
<accession>A0A1X2G322</accession>
<feature type="region of interest" description="Disordered" evidence="2">
    <location>
        <begin position="102"/>
        <end position="138"/>
    </location>
</feature>
<comment type="caution">
    <text evidence="3">The sequence shown here is derived from an EMBL/GenBank/DDBJ whole genome shotgun (WGS) entry which is preliminary data.</text>
</comment>